<evidence type="ECO:0000313" key="3">
    <source>
        <dbReference type="EMBL" id="KAJ4396491.1"/>
    </source>
</evidence>
<evidence type="ECO:0000256" key="1">
    <source>
        <dbReference type="SAM" id="MobiDB-lite"/>
    </source>
</evidence>
<keyword evidence="4" id="KW-1185">Reference proteome</keyword>
<protein>
    <submittedName>
        <fullName evidence="3">37S ribosomal protein S24, mitochondrial</fullName>
    </submittedName>
</protein>
<keyword evidence="3" id="KW-0689">Ribosomal protein</keyword>
<accession>A0A9W8Z085</accession>
<dbReference type="PANTHER" id="PTHR13490:SF0">
    <property type="entry name" value="SMALL RIBOSOMAL SUBUNIT PROTEIN MS35"/>
    <property type="match status" value="1"/>
</dbReference>
<dbReference type="Proteomes" id="UP001140453">
    <property type="component" value="Unassembled WGS sequence"/>
</dbReference>
<proteinExistence type="predicted"/>
<evidence type="ECO:0000313" key="4">
    <source>
        <dbReference type="Proteomes" id="UP001140453"/>
    </source>
</evidence>
<dbReference type="Pfam" id="PF10213">
    <property type="entry name" value="MRP-S28"/>
    <property type="match status" value="1"/>
</dbReference>
<dbReference type="InterPro" id="IPR039848">
    <property type="entry name" value="Ribosomal_mS35_mt"/>
</dbReference>
<feature type="domain" description="Small ribosomal subunit protein mS35 mitochondrial conserved" evidence="2">
    <location>
        <begin position="195"/>
        <end position="314"/>
    </location>
</feature>
<dbReference type="OrthoDB" id="283424at2759"/>
<evidence type="ECO:0000259" key="2">
    <source>
        <dbReference type="Pfam" id="PF10213"/>
    </source>
</evidence>
<feature type="compositionally biased region" description="Basic and acidic residues" evidence="1">
    <location>
        <begin position="47"/>
        <end position="62"/>
    </location>
</feature>
<sequence>MASAARSLRLVCRSCKSARPNPTVHAGPRVFVAWKSVSSGGGAVKESAVKLDDGPKPTPYDHWEEEEKERDQKYRFMSPSLIAKDFMRNDSDDDAGRKALNAVNFPLADGEIAESQEDMRELVRPYIRGVIPQKESFWDEDEVDNELITNNDNDEFDENDMTDIAHAKLEEHREQRAYARIAIWEMPLLAKYAKPFTPPSAEQPLRFRYTSYMGEFHPAEKKVVVEFSPADFGLTELQQLKLKKLAGVRYNPEKEVIKMSCESFEHQAQNKRYLAETVEQLIAEARDPTDTFEDVPLDLRHHKFKAKPKFPKEWRMSEERMQEIVSYRKETKRLEQAKQAEGKLIDGLKVIEKAHASRTAAESVPLLVAASSRQRQRSGARY</sequence>
<name>A0A9W8Z085_9PEZI</name>
<dbReference type="GO" id="GO:0003735">
    <property type="term" value="F:structural constituent of ribosome"/>
    <property type="evidence" value="ECO:0007669"/>
    <property type="project" value="InterPro"/>
</dbReference>
<dbReference type="GO" id="GO:0005763">
    <property type="term" value="C:mitochondrial small ribosomal subunit"/>
    <property type="evidence" value="ECO:0007669"/>
    <property type="project" value="TreeGrafter"/>
</dbReference>
<dbReference type="InterPro" id="IPR019349">
    <property type="entry name" value="Ribosomal_mS35_mit"/>
</dbReference>
<comment type="caution">
    <text evidence="3">The sequence shown here is derived from an EMBL/GenBank/DDBJ whole genome shotgun (WGS) entry which is preliminary data.</text>
</comment>
<reference evidence="3" key="1">
    <citation type="submission" date="2022-10" db="EMBL/GenBank/DDBJ databases">
        <title>Tapping the CABI collections for fungal endophytes: first genome assemblies for Collariella, Neodidymelliopsis, Ascochyta clinopodiicola, Didymella pomorum, Didymosphaeria variabile, Neocosmospora piperis and Neocucurbitaria cava.</title>
        <authorList>
            <person name="Hill R."/>
        </authorList>
    </citation>
    <scope>NUCLEOTIDE SEQUENCE</scope>
    <source>
        <strain evidence="3">IMI 355082</strain>
    </source>
</reference>
<dbReference type="PANTHER" id="PTHR13490">
    <property type="entry name" value="MITOCHONDRIAL 28S RIBOSOMAL PROTEIN S28"/>
    <property type="match status" value="1"/>
</dbReference>
<organism evidence="3 4">
    <name type="scientific">Gnomoniopsis smithogilvyi</name>
    <dbReference type="NCBI Taxonomy" id="1191159"/>
    <lineage>
        <taxon>Eukaryota</taxon>
        <taxon>Fungi</taxon>
        <taxon>Dikarya</taxon>
        <taxon>Ascomycota</taxon>
        <taxon>Pezizomycotina</taxon>
        <taxon>Sordariomycetes</taxon>
        <taxon>Sordariomycetidae</taxon>
        <taxon>Diaporthales</taxon>
        <taxon>Gnomoniaceae</taxon>
        <taxon>Gnomoniopsis</taxon>
    </lineage>
</organism>
<keyword evidence="3" id="KW-0687">Ribonucleoprotein</keyword>
<dbReference type="AlphaFoldDB" id="A0A9W8Z085"/>
<dbReference type="GO" id="GO:0032543">
    <property type="term" value="P:mitochondrial translation"/>
    <property type="evidence" value="ECO:0007669"/>
    <property type="project" value="InterPro"/>
</dbReference>
<dbReference type="EMBL" id="JAPEVB010000001">
    <property type="protein sequence ID" value="KAJ4396491.1"/>
    <property type="molecule type" value="Genomic_DNA"/>
</dbReference>
<feature type="region of interest" description="Disordered" evidence="1">
    <location>
        <begin position="47"/>
        <end position="71"/>
    </location>
</feature>
<gene>
    <name evidence="3" type="primary">RSM24</name>
    <name evidence="3" type="ORF">N0V93_000710</name>
</gene>